<keyword evidence="3" id="KW-1185">Reference proteome</keyword>
<dbReference type="Pfam" id="PF24764">
    <property type="entry name" value="rva_4"/>
    <property type="match status" value="1"/>
</dbReference>
<evidence type="ECO:0000259" key="1">
    <source>
        <dbReference type="Pfam" id="PF24764"/>
    </source>
</evidence>
<feature type="domain" description="Integrase core" evidence="1">
    <location>
        <begin position="121"/>
        <end position="257"/>
    </location>
</feature>
<dbReference type="PANTHER" id="PTHR46791:SF13">
    <property type="entry name" value="CLR5 DOMAIN-CONTAINING PROTEIN"/>
    <property type="match status" value="1"/>
</dbReference>
<dbReference type="AlphaFoldDB" id="A0A9Q1BG31"/>
<dbReference type="Proteomes" id="UP001152320">
    <property type="component" value="Chromosome 19"/>
</dbReference>
<name>A0A9Q1BG31_HOLLE</name>
<dbReference type="InterPro" id="IPR058913">
    <property type="entry name" value="Integrase_dom_put"/>
</dbReference>
<organism evidence="2 3">
    <name type="scientific">Holothuria leucospilota</name>
    <name type="common">Black long sea cucumber</name>
    <name type="synonym">Mertensiothuria leucospilota</name>
    <dbReference type="NCBI Taxonomy" id="206669"/>
    <lineage>
        <taxon>Eukaryota</taxon>
        <taxon>Metazoa</taxon>
        <taxon>Echinodermata</taxon>
        <taxon>Eleutherozoa</taxon>
        <taxon>Echinozoa</taxon>
        <taxon>Holothuroidea</taxon>
        <taxon>Aspidochirotacea</taxon>
        <taxon>Aspidochirotida</taxon>
        <taxon>Holothuriidae</taxon>
        <taxon>Holothuria</taxon>
    </lineage>
</organism>
<dbReference type="OrthoDB" id="6144162at2759"/>
<reference evidence="2" key="1">
    <citation type="submission" date="2021-10" db="EMBL/GenBank/DDBJ databases">
        <title>Tropical sea cucumber genome reveals ecological adaptation and Cuvierian tubules defense mechanism.</title>
        <authorList>
            <person name="Chen T."/>
        </authorList>
    </citation>
    <scope>NUCLEOTIDE SEQUENCE</scope>
    <source>
        <strain evidence="2">Nanhai2018</strain>
        <tissue evidence="2">Muscle</tissue>
    </source>
</reference>
<comment type="caution">
    <text evidence="2">The sequence shown here is derived from an EMBL/GenBank/DDBJ whole genome shotgun (WGS) entry which is preliminary data.</text>
</comment>
<gene>
    <name evidence="2" type="ORF">HOLleu_36508</name>
</gene>
<accession>A0A9Q1BG31</accession>
<dbReference type="PANTHER" id="PTHR46791">
    <property type="entry name" value="EXPRESSED PROTEIN"/>
    <property type="match status" value="1"/>
</dbReference>
<evidence type="ECO:0000313" key="2">
    <source>
        <dbReference type="EMBL" id="KAJ8023929.1"/>
    </source>
</evidence>
<dbReference type="EMBL" id="JAIZAY010000019">
    <property type="protein sequence ID" value="KAJ8023929.1"/>
    <property type="molecule type" value="Genomic_DNA"/>
</dbReference>
<proteinExistence type="predicted"/>
<sequence>MEEREELIRKYFRLGLSNLEIRSMLAIYYRLLISERHLKRLMSHMNLFRRNNRTPLISVLNFIEEEIQGPGQLHGYRWTHHRCRRNGLSVSKKTVRLILSAIDPDGAEHRKRRRLVRRRYITRGPNIVWHIDGYDKLKPYGVAMHGCVDGFSRTVIWLNAFYTNNNPRVIAGYYFEAISMLEGCPRVVRGDRGTENAFICQMQRFLRRNGADAQDNCVFIYGTSASNQRNESFWSMLRKHFGQFWIDLFGSLQDEGCYSGDELDKHL</sequence>
<protein>
    <recommendedName>
        <fullName evidence="1">Integrase core domain-containing protein</fullName>
    </recommendedName>
</protein>
<evidence type="ECO:0000313" key="3">
    <source>
        <dbReference type="Proteomes" id="UP001152320"/>
    </source>
</evidence>